<comment type="caution">
    <text evidence="2">The sequence shown here is derived from an EMBL/GenBank/DDBJ whole genome shotgun (WGS) entry which is preliminary data.</text>
</comment>
<accession>A0ABT2M5K2</accession>
<dbReference type="Proteomes" id="UP001206639">
    <property type="component" value="Unassembled WGS sequence"/>
</dbReference>
<keyword evidence="3" id="KW-1185">Reference proteome</keyword>
<protein>
    <submittedName>
        <fullName evidence="2">Nuclear transport factor 2 family protein</fullName>
    </submittedName>
</protein>
<dbReference type="Pfam" id="PF12680">
    <property type="entry name" value="SnoaL_2"/>
    <property type="match status" value="1"/>
</dbReference>
<organism evidence="2 3">
    <name type="scientific">Mycobacterium deserti</name>
    <dbReference type="NCBI Taxonomy" id="2978347"/>
    <lineage>
        <taxon>Bacteria</taxon>
        <taxon>Bacillati</taxon>
        <taxon>Actinomycetota</taxon>
        <taxon>Actinomycetes</taxon>
        <taxon>Mycobacteriales</taxon>
        <taxon>Mycobacteriaceae</taxon>
        <taxon>Mycobacterium</taxon>
    </lineage>
</organism>
<reference evidence="3" key="1">
    <citation type="submission" date="2023-07" db="EMBL/GenBank/DDBJ databases">
        <authorList>
            <person name="Deng Y."/>
            <person name="Zhang Y.-Q."/>
        </authorList>
    </citation>
    <scope>NUCLEOTIDE SEQUENCE [LARGE SCALE GENOMIC DNA]</scope>
    <source>
        <strain evidence="3">CPCC 205710</strain>
    </source>
</reference>
<proteinExistence type="predicted"/>
<dbReference type="RefSeq" id="WP_260991583.1">
    <property type="nucleotide sequence ID" value="NZ_JAODWD010000001.1"/>
</dbReference>
<dbReference type="SUPFAM" id="SSF54427">
    <property type="entry name" value="NTF2-like"/>
    <property type="match status" value="1"/>
</dbReference>
<feature type="domain" description="SnoaL-like" evidence="1">
    <location>
        <begin position="10"/>
        <end position="124"/>
    </location>
</feature>
<dbReference type="InterPro" id="IPR037401">
    <property type="entry name" value="SnoaL-like"/>
</dbReference>
<gene>
    <name evidence="2" type="ORF">N4S67_03800</name>
</gene>
<evidence type="ECO:0000313" key="3">
    <source>
        <dbReference type="Proteomes" id="UP001206639"/>
    </source>
</evidence>
<dbReference type="EMBL" id="JAODWD010000001">
    <property type="protein sequence ID" value="MCT7657543.1"/>
    <property type="molecule type" value="Genomic_DNA"/>
</dbReference>
<name>A0ABT2M5K2_9MYCO</name>
<dbReference type="Gene3D" id="3.10.450.50">
    <property type="match status" value="1"/>
</dbReference>
<dbReference type="InterPro" id="IPR032710">
    <property type="entry name" value="NTF2-like_dom_sf"/>
</dbReference>
<evidence type="ECO:0000313" key="2">
    <source>
        <dbReference type="EMBL" id="MCT7657543.1"/>
    </source>
</evidence>
<evidence type="ECO:0000259" key="1">
    <source>
        <dbReference type="Pfam" id="PF12680"/>
    </source>
</evidence>
<sequence length="146" mass="16883">MDSKARVVLDVIRAVQDRDAETLDRLYHDDLEFHEAPSLPYGGVLKGKNVLREQLESEPERTWLGTWGPLQPSEAERRFDPRVVAVNGDEVVVKYWTRGVSSDGERFESEVLALYEVRDGRFARAQMFHYDTAALNEFLQRARRES</sequence>